<dbReference type="AlphaFoldDB" id="S3IZK2"/>
<sequence length="105" mass="11643">MGAFGKQPAIEFLKQRAEAIRVVNQVFLTVPDHGELVAKSIFTARKKPAKETAGVETVEFAHFAPGFQFDNPDFGGVRQQRADFKPGFCLVHSQQGKRIGKVTRN</sequence>
<proteinExistence type="predicted"/>
<dbReference type="STRING" id="566551.HMPREF0201_04384"/>
<protein>
    <submittedName>
        <fullName evidence="1">Uncharacterized protein</fullName>
    </submittedName>
</protein>
<gene>
    <name evidence="1" type="ORF">HMPREF0201_04384</name>
</gene>
<evidence type="ECO:0000313" key="2">
    <source>
        <dbReference type="Proteomes" id="UP000014585"/>
    </source>
</evidence>
<comment type="caution">
    <text evidence="1">The sequence shown here is derived from an EMBL/GenBank/DDBJ whole genome shotgun (WGS) entry which is preliminary data.</text>
</comment>
<reference evidence="1 2" key="1">
    <citation type="submission" date="2013-04" db="EMBL/GenBank/DDBJ databases">
        <authorList>
            <person name="Weinstock G."/>
            <person name="Sodergren E."/>
            <person name="Lobos E.A."/>
            <person name="Fulton L."/>
            <person name="Fulton R."/>
            <person name="Courtney L."/>
            <person name="Fronick C."/>
            <person name="O'Laughlin M."/>
            <person name="Godfrey J."/>
            <person name="Wilson R.M."/>
            <person name="Miner T."/>
            <person name="Farmer C."/>
            <person name="Delehaunty K."/>
            <person name="Cordes M."/>
            <person name="Minx P."/>
            <person name="Tomlinson C."/>
            <person name="Chen J."/>
            <person name="Wollam A."/>
            <person name="Pepin K.H."/>
            <person name="Palsikar V.B."/>
            <person name="Zhang X."/>
            <person name="Suruliraj S."/>
            <person name="Perna N.T."/>
            <person name="Plunkett G."/>
            <person name="Warren W."/>
            <person name="Mitreva M."/>
            <person name="Mardis E.R."/>
            <person name="Wilson R.K."/>
        </authorList>
    </citation>
    <scope>NUCLEOTIDE SEQUENCE [LARGE SCALE GENOMIC DNA]</scope>
    <source>
        <strain evidence="1 2">DSM 4568</strain>
    </source>
</reference>
<dbReference type="HOGENOM" id="CLU_2231757_0_0_6"/>
<organism evidence="1 2">
    <name type="scientific">Cedecea davisae DSM 4568</name>
    <dbReference type="NCBI Taxonomy" id="566551"/>
    <lineage>
        <taxon>Bacteria</taxon>
        <taxon>Pseudomonadati</taxon>
        <taxon>Pseudomonadota</taxon>
        <taxon>Gammaproteobacteria</taxon>
        <taxon>Enterobacterales</taxon>
        <taxon>Enterobacteriaceae</taxon>
        <taxon>Cedecea</taxon>
    </lineage>
</organism>
<evidence type="ECO:0000313" key="1">
    <source>
        <dbReference type="EMBL" id="EPF13092.1"/>
    </source>
</evidence>
<dbReference type="Proteomes" id="UP000014585">
    <property type="component" value="Unassembled WGS sequence"/>
</dbReference>
<accession>S3IZK2</accession>
<dbReference type="EMBL" id="ATDT01000037">
    <property type="protein sequence ID" value="EPF13092.1"/>
    <property type="molecule type" value="Genomic_DNA"/>
</dbReference>
<name>S3IZK2_9ENTR</name>